<proteinExistence type="predicted"/>
<name>A0A6C0K0Y7_9ZZZZ</name>
<feature type="region of interest" description="Disordered" evidence="1">
    <location>
        <begin position="1"/>
        <end position="32"/>
    </location>
</feature>
<dbReference type="EMBL" id="MN740782">
    <property type="protein sequence ID" value="QHU11359.1"/>
    <property type="molecule type" value="Genomic_DNA"/>
</dbReference>
<accession>A0A6C0K0Y7</accession>
<feature type="compositionally biased region" description="Basic and acidic residues" evidence="1">
    <location>
        <begin position="21"/>
        <end position="32"/>
    </location>
</feature>
<evidence type="ECO:0000256" key="1">
    <source>
        <dbReference type="SAM" id="MobiDB-lite"/>
    </source>
</evidence>
<reference evidence="2" key="1">
    <citation type="journal article" date="2020" name="Nature">
        <title>Giant virus diversity and host interactions through global metagenomics.</title>
        <authorList>
            <person name="Schulz F."/>
            <person name="Roux S."/>
            <person name="Paez-Espino D."/>
            <person name="Jungbluth S."/>
            <person name="Walsh D.A."/>
            <person name="Denef V.J."/>
            <person name="McMahon K.D."/>
            <person name="Konstantinidis K.T."/>
            <person name="Eloe-Fadrosh E.A."/>
            <person name="Kyrpides N.C."/>
            <person name="Woyke T."/>
        </authorList>
    </citation>
    <scope>NUCLEOTIDE SEQUENCE</scope>
    <source>
        <strain evidence="2">GVMAG-S-1101165-84</strain>
    </source>
</reference>
<evidence type="ECO:0000313" key="2">
    <source>
        <dbReference type="EMBL" id="QHU11359.1"/>
    </source>
</evidence>
<feature type="compositionally biased region" description="Basic and acidic residues" evidence="1">
    <location>
        <begin position="1"/>
        <end position="12"/>
    </location>
</feature>
<organism evidence="2">
    <name type="scientific">viral metagenome</name>
    <dbReference type="NCBI Taxonomy" id="1070528"/>
    <lineage>
        <taxon>unclassified sequences</taxon>
        <taxon>metagenomes</taxon>
        <taxon>organismal metagenomes</taxon>
    </lineage>
</organism>
<dbReference type="AlphaFoldDB" id="A0A6C0K0Y7"/>
<protein>
    <submittedName>
        <fullName evidence="2">Uncharacterized protein</fullName>
    </submittedName>
</protein>
<sequence length="330" mass="38083">MHATKPREDRDSAANATHSQRNRDHAVHHDREGNKRIPRFARLETSHVEAIETCVRRFPVLGNRLEVHLPGHRARQIFEREKLVVWPKFDRRPACFLFFLEGFAPCLWDPSRQEGLTFRWILPPGFGCGATVCLANLLKGESVLQIEDLLVYEGKDLWTTNPFSERWNQLKHFWNRLPAEQPLLAITPRIVSPVSLADWDQTYDASLSWIIQPDSARSQRFYWWDSVTPKKENTYRPPTLVRAPEIQVQICALAKPYTKIGLPDAYQLEAGDNSFIGIASIATMALSQQLRSLKEAHVEVIWNEEFRKYQITKVLPEETPVSAASFFRKA</sequence>